<feature type="compositionally biased region" description="Low complexity" evidence="15">
    <location>
        <begin position="804"/>
        <end position="833"/>
    </location>
</feature>
<keyword evidence="8 14" id="KW-0560">Oxidoreductase</keyword>
<evidence type="ECO:0000259" key="16">
    <source>
        <dbReference type="Pfam" id="PF00317"/>
    </source>
</evidence>
<evidence type="ECO:0000256" key="13">
    <source>
        <dbReference type="ARBA" id="ARBA00047754"/>
    </source>
</evidence>
<proteinExistence type="inferred from homology"/>
<dbReference type="InterPro" id="IPR013509">
    <property type="entry name" value="RNR_lsu_N"/>
</dbReference>
<comment type="function">
    <text evidence="12 14">Catalyzes the reduction of ribonucleotides to deoxyribonucleotides. May function to provide a pool of deoxyribonucleotide precursors for DNA repair during oxygen limitation and/or for immediate growth after restoration of oxygen.</text>
</comment>
<reference evidence="19 20" key="1">
    <citation type="submission" date="2015-10" db="EMBL/GenBank/DDBJ databases">
        <title>Transcriptomic analysis of a linuron degrading triple-species bacterial consortium.</title>
        <authorList>
            <person name="Albers P."/>
        </authorList>
    </citation>
    <scope>NUCLEOTIDE SEQUENCE [LARGE SCALE GENOMIC DNA]</scope>
    <source>
        <strain evidence="19 20">WDL6</strain>
    </source>
</reference>
<evidence type="ECO:0000256" key="11">
    <source>
        <dbReference type="ARBA" id="ARBA00023285"/>
    </source>
</evidence>
<evidence type="ECO:0000259" key="18">
    <source>
        <dbReference type="Pfam" id="PF12637"/>
    </source>
</evidence>
<evidence type="ECO:0000259" key="17">
    <source>
        <dbReference type="Pfam" id="PF02867"/>
    </source>
</evidence>
<dbReference type="PATRIC" id="fig|121290.4.peg.793"/>
<comment type="similarity">
    <text evidence="2 14">Belongs to the ribonucleoside diphosphate reductase class-2 family.</text>
</comment>
<sequence>MSDVGDFPAPISREIWGSKYRFKDAHGAPIDGALDDTFWRVANAAAAPEKGRKARSKWASRFHSAMSDFGFLPAGRVLAGAGTGRQVTLFNCFVLGRIEDDLSAIFDGVKEAALTMQQGGGIGHDFSTLRPRGAPVASIGADASGPVSFMEVWDAMCRTIMSAGSRRGAMMATLRCDHPDIEAFIDAKSDPLKLRNFNLSVLVTDAFMAAVRADQPWDLKFAGKTYRTVSARALWERIMRSTYDFAEPGVIFIDRINARNNLHYCEQISATNPCGEQPLPPYGACLLGSINLARFVEHPFTDRARIDLKKLQQRVAVAVHFLDNIIDISNYPLAAQRDEAFAKRRIGLGITGLADALIFCGLRYGSPEAVNAAESWMSAIQNLAYAASADLAAEKGAFPLYKADAFLASPNVALLDKDVRKAIRQHGIRNGCLTSIAPTGTISLLAGNVSSGIEPVFDYRYTRRILARDGTSHEETVEDYAYARFRERFGADTPLPATFVRASDLTPGEHLAMQAALQPYVDSAISKTINCPEDIPFDNFKDVYLSAYGSGLKGCTTYRPNPITGSVLQSIQQTAAASTPSPAPGAAAAMPSAVGSPSPHSAVEEAASGTTPGATPRPAVPYLEPETSPLSSTHDFEGEGLTREIGTSALRNSTAGHEGVVYMAQPLQREPVLSGQTYKLRWPASDHAIYVTINDIEQIVPGTSQKRRRPFEIFINTRNLEHYAWTVALTRMISAVFRRGGDVSFVAEELKAVFDPQGGHWLGGRYVPSLLAAIGEVIENHMRRIGALSGSSAAPAEVRHNDTAKSAAGHAAHPAISSSERAPSRSSATPSAEQPARARIKLCPRCSDADYVQREGCWTCNRCGFSRCG</sequence>
<evidence type="ECO:0000256" key="8">
    <source>
        <dbReference type="ARBA" id="ARBA00023002"/>
    </source>
</evidence>
<dbReference type="Proteomes" id="UP000059074">
    <property type="component" value="Unassembled WGS sequence"/>
</dbReference>
<keyword evidence="7 14" id="KW-0547">Nucleotide-binding</keyword>
<dbReference type="PRINTS" id="PR01183">
    <property type="entry name" value="RIBORDTASEM1"/>
</dbReference>
<dbReference type="EC" id="1.17.4.1" evidence="3 14"/>
<dbReference type="InterPro" id="IPR000788">
    <property type="entry name" value="RNR_lg_C"/>
</dbReference>
<dbReference type="EMBL" id="LMTR01000093">
    <property type="protein sequence ID" value="KWT64348.1"/>
    <property type="molecule type" value="Genomic_DNA"/>
</dbReference>
<dbReference type="GO" id="GO:0005524">
    <property type="term" value="F:ATP binding"/>
    <property type="evidence" value="ECO:0007669"/>
    <property type="project" value="InterPro"/>
</dbReference>
<comment type="catalytic activity">
    <reaction evidence="13 14">
        <text>a 2'-deoxyribonucleoside 5'-diphosphate + [thioredoxin]-disulfide + H2O = a ribonucleoside 5'-diphosphate + [thioredoxin]-dithiol</text>
        <dbReference type="Rhea" id="RHEA:23252"/>
        <dbReference type="Rhea" id="RHEA-COMP:10698"/>
        <dbReference type="Rhea" id="RHEA-COMP:10700"/>
        <dbReference type="ChEBI" id="CHEBI:15377"/>
        <dbReference type="ChEBI" id="CHEBI:29950"/>
        <dbReference type="ChEBI" id="CHEBI:50058"/>
        <dbReference type="ChEBI" id="CHEBI:57930"/>
        <dbReference type="ChEBI" id="CHEBI:73316"/>
        <dbReference type="EC" id="1.17.4.1"/>
    </reaction>
</comment>
<accession>A0A125NTS1</accession>
<feature type="domain" description="Ribonucleotide reductase large subunit C-terminal" evidence="17">
    <location>
        <begin position="91"/>
        <end position="558"/>
    </location>
</feature>
<evidence type="ECO:0000313" key="20">
    <source>
        <dbReference type="Proteomes" id="UP000059074"/>
    </source>
</evidence>
<dbReference type="SUPFAM" id="SSF51998">
    <property type="entry name" value="PFL-like glycyl radical enzymes"/>
    <property type="match status" value="1"/>
</dbReference>
<keyword evidence="9" id="KW-0215">Deoxyribonucleotide synthesis</keyword>
<dbReference type="Pfam" id="PF12637">
    <property type="entry name" value="TSCPD"/>
    <property type="match status" value="1"/>
</dbReference>
<dbReference type="NCBIfam" id="TIGR02504">
    <property type="entry name" value="NrdJ_Z"/>
    <property type="match status" value="1"/>
</dbReference>
<protein>
    <recommendedName>
        <fullName evidence="4 14">Vitamin B12-dependent ribonucleotide reductase</fullName>
        <ecNumber evidence="3 14">1.17.4.1</ecNumber>
    </recommendedName>
</protein>
<evidence type="ECO:0000256" key="6">
    <source>
        <dbReference type="ARBA" id="ARBA00022634"/>
    </source>
</evidence>
<dbReference type="STRING" id="121290.APY04_3360"/>
<evidence type="ECO:0000256" key="7">
    <source>
        <dbReference type="ARBA" id="ARBA00022741"/>
    </source>
</evidence>
<dbReference type="InterPro" id="IPR024434">
    <property type="entry name" value="TSCPD_dom"/>
</dbReference>
<gene>
    <name evidence="19" type="ORF">APY04_3360</name>
</gene>
<feature type="domain" description="TSCPD" evidence="18">
    <location>
        <begin position="674"/>
        <end position="782"/>
    </location>
</feature>
<feature type="compositionally biased region" description="Low complexity" evidence="15">
    <location>
        <begin position="574"/>
        <end position="599"/>
    </location>
</feature>
<dbReference type="Gene3D" id="3.20.70.20">
    <property type="match status" value="1"/>
</dbReference>
<dbReference type="GO" id="GO:0004748">
    <property type="term" value="F:ribonucleoside-diphosphate reductase activity, thioredoxin disulfide as acceptor"/>
    <property type="evidence" value="ECO:0007669"/>
    <property type="project" value="UniProtKB-EC"/>
</dbReference>
<dbReference type="GO" id="GO:0071897">
    <property type="term" value="P:DNA biosynthetic process"/>
    <property type="evidence" value="ECO:0007669"/>
    <property type="project" value="UniProtKB-KW"/>
</dbReference>
<dbReference type="InterPro" id="IPR050862">
    <property type="entry name" value="RdRp_reductase_class-2"/>
</dbReference>
<feature type="region of interest" description="Disordered" evidence="15">
    <location>
        <begin position="574"/>
        <end position="620"/>
    </location>
</feature>
<feature type="domain" description="Ribonucleotide reductase large subunit N-terminal" evidence="16">
    <location>
        <begin position="9"/>
        <end position="85"/>
    </location>
</feature>
<keyword evidence="10" id="KW-1015">Disulfide bond</keyword>
<evidence type="ECO:0000256" key="3">
    <source>
        <dbReference type="ARBA" id="ARBA00012274"/>
    </source>
</evidence>
<dbReference type="OrthoDB" id="9762933at2"/>
<evidence type="ECO:0000256" key="15">
    <source>
        <dbReference type="SAM" id="MobiDB-lite"/>
    </source>
</evidence>
<dbReference type="RefSeq" id="WP_068464875.1">
    <property type="nucleotide sequence ID" value="NZ_LMTR01000093.1"/>
</dbReference>
<evidence type="ECO:0000256" key="10">
    <source>
        <dbReference type="ARBA" id="ARBA00023157"/>
    </source>
</evidence>
<evidence type="ECO:0000256" key="1">
    <source>
        <dbReference type="ARBA" id="ARBA00001922"/>
    </source>
</evidence>
<evidence type="ECO:0000256" key="4">
    <source>
        <dbReference type="ARBA" id="ARBA00014409"/>
    </source>
</evidence>
<dbReference type="AlphaFoldDB" id="A0A125NTS1"/>
<feature type="region of interest" description="Disordered" evidence="15">
    <location>
        <begin position="792"/>
        <end position="834"/>
    </location>
</feature>
<dbReference type="GO" id="GO:0009263">
    <property type="term" value="P:deoxyribonucleotide biosynthetic process"/>
    <property type="evidence" value="ECO:0007669"/>
    <property type="project" value="UniProtKB-KW"/>
</dbReference>
<evidence type="ECO:0000256" key="12">
    <source>
        <dbReference type="ARBA" id="ARBA00025437"/>
    </source>
</evidence>
<dbReference type="GO" id="GO:0031419">
    <property type="term" value="F:cobalamin binding"/>
    <property type="evidence" value="ECO:0007669"/>
    <property type="project" value="UniProtKB-KW"/>
</dbReference>
<name>A0A125NTS1_HYPSL</name>
<comment type="caution">
    <text evidence="19">The sequence shown here is derived from an EMBL/GenBank/DDBJ whole genome shotgun (WGS) entry which is preliminary data.</text>
</comment>
<comment type="cofactor">
    <cofactor evidence="1 14">
        <name>adenosylcob(III)alamin</name>
        <dbReference type="ChEBI" id="CHEBI:18408"/>
    </cofactor>
</comment>
<dbReference type="PANTHER" id="PTHR43371:SF1">
    <property type="entry name" value="RIBONUCLEOSIDE-DIPHOSPHATE REDUCTASE"/>
    <property type="match status" value="1"/>
</dbReference>
<organism evidence="19 20">
    <name type="scientific">Hyphomicrobium sulfonivorans</name>
    <dbReference type="NCBI Taxonomy" id="121290"/>
    <lineage>
        <taxon>Bacteria</taxon>
        <taxon>Pseudomonadati</taxon>
        <taxon>Pseudomonadota</taxon>
        <taxon>Alphaproteobacteria</taxon>
        <taxon>Hyphomicrobiales</taxon>
        <taxon>Hyphomicrobiaceae</taxon>
        <taxon>Hyphomicrobium</taxon>
    </lineage>
</organism>
<evidence type="ECO:0000256" key="14">
    <source>
        <dbReference type="RuleBase" id="RU364064"/>
    </source>
</evidence>
<keyword evidence="11 14" id="KW-0170">Cobalt</keyword>
<evidence type="ECO:0000313" key="19">
    <source>
        <dbReference type="EMBL" id="KWT64348.1"/>
    </source>
</evidence>
<dbReference type="CDD" id="cd02888">
    <property type="entry name" value="RNR_II_dimer"/>
    <property type="match status" value="1"/>
</dbReference>
<keyword evidence="5 14" id="KW-0846">Cobalamin</keyword>
<dbReference type="Pfam" id="PF00317">
    <property type="entry name" value="Ribonuc_red_lgN"/>
    <property type="match status" value="1"/>
</dbReference>
<dbReference type="Pfam" id="PF02867">
    <property type="entry name" value="Ribonuc_red_lgC"/>
    <property type="match status" value="1"/>
</dbReference>
<keyword evidence="20" id="KW-1185">Reference proteome</keyword>
<evidence type="ECO:0000256" key="2">
    <source>
        <dbReference type="ARBA" id="ARBA00007405"/>
    </source>
</evidence>
<dbReference type="PANTHER" id="PTHR43371">
    <property type="entry name" value="VITAMIN B12-DEPENDENT RIBONUCLEOTIDE REDUCTASE"/>
    <property type="match status" value="1"/>
</dbReference>
<evidence type="ECO:0000256" key="9">
    <source>
        <dbReference type="ARBA" id="ARBA00023116"/>
    </source>
</evidence>
<dbReference type="InterPro" id="IPR013344">
    <property type="entry name" value="RNR_NrdJ/NrdZ"/>
</dbReference>
<evidence type="ECO:0000256" key="5">
    <source>
        <dbReference type="ARBA" id="ARBA00022628"/>
    </source>
</evidence>
<keyword evidence="6 14" id="KW-0237">DNA synthesis</keyword>